<accession>G9EJM3</accession>
<gene>
    <name evidence="3" type="ORF">LDG_5389</name>
</gene>
<evidence type="ECO:0000256" key="2">
    <source>
        <dbReference type="SAM" id="MobiDB-lite"/>
    </source>
</evidence>
<dbReference type="Proteomes" id="UP000002770">
    <property type="component" value="Unassembled WGS sequence"/>
</dbReference>
<dbReference type="AlphaFoldDB" id="G9EJM3"/>
<protein>
    <submittedName>
        <fullName evidence="3">Uncharacterized protein</fullName>
    </submittedName>
</protein>
<keyword evidence="4" id="KW-1185">Reference proteome</keyword>
<feature type="compositionally biased region" description="Polar residues" evidence="2">
    <location>
        <begin position="325"/>
        <end position="336"/>
    </location>
</feature>
<evidence type="ECO:0000313" key="3">
    <source>
        <dbReference type="EMBL" id="EHL32433.1"/>
    </source>
</evidence>
<dbReference type="EMBL" id="JH413798">
    <property type="protein sequence ID" value="EHL32433.1"/>
    <property type="molecule type" value="Genomic_DNA"/>
</dbReference>
<feature type="coiled-coil region" evidence="1">
    <location>
        <begin position="232"/>
        <end position="259"/>
    </location>
</feature>
<keyword evidence="1" id="KW-0175">Coiled coil</keyword>
<evidence type="ECO:0000256" key="1">
    <source>
        <dbReference type="SAM" id="Coils"/>
    </source>
</evidence>
<dbReference type="InParanoid" id="G9EJM3"/>
<dbReference type="OrthoDB" id="5632254at2"/>
<feature type="compositionally biased region" description="Polar residues" evidence="2">
    <location>
        <begin position="412"/>
        <end position="422"/>
    </location>
</feature>
<feature type="compositionally biased region" description="Basic residues" evidence="2">
    <location>
        <begin position="312"/>
        <end position="321"/>
    </location>
</feature>
<feature type="compositionally biased region" description="Basic residues" evidence="2">
    <location>
        <begin position="341"/>
        <end position="351"/>
    </location>
</feature>
<organism evidence="3 4">
    <name type="scientific">Legionella drancourtii LLAP12</name>
    <dbReference type="NCBI Taxonomy" id="658187"/>
    <lineage>
        <taxon>Bacteria</taxon>
        <taxon>Pseudomonadati</taxon>
        <taxon>Pseudomonadota</taxon>
        <taxon>Gammaproteobacteria</taxon>
        <taxon>Legionellales</taxon>
        <taxon>Legionellaceae</taxon>
        <taxon>Legionella</taxon>
    </lineage>
</organism>
<proteinExistence type="predicted"/>
<evidence type="ECO:0000313" key="4">
    <source>
        <dbReference type="Proteomes" id="UP000002770"/>
    </source>
</evidence>
<feature type="compositionally biased region" description="Polar residues" evidence="2">
    <location>
        <begin position="394"/>
        <end position="404"/>
    </location>
</feature>
<dbReference type="HOGENOM" id="CLU_650193_0_0_6"/>
<sequence length="422" mass="47807">MTNHYFGTAEETKGNKEYTNRNYSAALTQYNEAKRKLIKMGSQRHFKKDTPYQDALAYVLGEIIITTAEIALDCSEKTLNNKKITETWTQIPTLCSDMDALYNQINHKPNLNTDSERINTVYKALAYTCKKISNDLINAIENPAQSPGKITHAIDWFSQAEKYLNKITNDSIDLALHFDYLECLENGLDHTQDHQFIKKIKSYLDAYSLPQLTALSSEEKFKILYYQFLTLIKNEDKNTHDLEREYKTLLELSRELRKKHPFVLKFNQLTASMVPEEPLTTGDLANPEARISRADSNEEELSELGNQQPCTKSKKAAKAKRIANDSFSDTDNEPQGSSATRKSRKAKKVVKARPNESTITANSEIMIAETLSKFSQISSDNDPGLSVLTKRLRNPNSIEKQQTPAKIKKNSAEVSPNNCSSS</sequence>
<feature type="region of interest" description="Disordered" evidence="2">
    <location>
        <begin position="293"/>
        <end position="355"/>
    </location>
</feature>
<reference evidence="3 4" key="1">
    <citation type="journal article" date="2011" name="BMC Genomics">
        <title>Insight into cross-talk between intra-amoebal pathogens.</title>
        <authorList>
            <person name="Gimenez G."/>
            <person name="Bertelli C."/>
            <person name="Moliner C."/>
            <person name="Robert C."/>
            <person name="Raoult D."/>
            <person name="Fournier P.E."/>
            <person name="Greub G."/>
        </authorList>
    </citation>
    <scope>NUCLEOTIDE SEQUENCE [LARGE SCALE GENOMIC DNA]</scope>
    <source>
        <strain evidence="3 4">LLAP12</strain>
    </source>
</reference>
<dbReference type="RefSeq" id="WP_006869370.1">
    <property type="nucleotide sequence ID" value="NZ_JH413798.1"/>
</dbReference>
<name>G9EJM3_9GAMM</name>
<feature type="region of interest" description="Disordered" evidence="2">
    <location>
        <begin position="376"/>
        <end position="422"/>
    </location>
</feature>